<sequence length="314" mass="36063">MVSLQTQQTFPQSSYQSYHNTKYHIKPRTIEVNLEAEEIKKAPSISSLESSGYSPQTRSKILAHLASTSRPFPLLIRNTNVPLNRQDTLDLRELLYLSGEDRWWEIDLDTVFCEECAKQRLKPTFRNKIPFVSSLTQQASDSPRCWNSKATRLTECPHDTTISKLMLEIEPEVRARLSCLRITGSFRDAARVGSAIHNLLRLFPNIQSAQIQLPPVSRGPISQPDRIAYHLATLESYLPKGVALKFQNLLEHQDFMLKWVQIKRKWYQLVPCEKEIAQLNKIQELSDSEGKLLGVKSDSINWTRLNRGRKAAYS</sequence>
<dbReference type="AlphaFoldDB" id="A0A420HE93"/>
<gene>
    <name evidence="1" type="ORF">OnM2_087012</name>
</gene>
<evidence type="ECO:0000313" key="2">
    <source>
        <dbReference type="Proteomes" id="UP000286134"/>
    </source>
</evidence>
<keyword evidence="2" id="KW-1185">Reference proteome</keyword>
<protein>
    <submittedName>
        <fullName evidence="1">Uncharacterized protein</fullName>
    </submittedName>
</protein>
<comment type="caution">
    <text evidence="1">The sequence shown here is derived from an EMBL/GenBank/DDBJ whole genome shotgun (WGS) entry which is preliminary data.</text>
</comment>
<reference evidence="1 2" key="1">
    <citation type="journal article" date="2018" name="BMC Genomics">
        <title>Comparative genome analyses reveal sequence features reflecting distinct modes of host-adaptation between dicot and monocot powdery mildew.</title>
        <authorList>
            <person name="Wu Y."/>
            <person name="Ma X."/>
            <person name="Pan Z."/>
            <person name="Kale S.D."/>
            <person name="Song Y."/>
            <person name="King H."/>
            <person name="Zhang Q."/>
            <person name="Presley C."/>
            <person name="Deng X."/>
            <person name="Wei C.I."/>
            <person name="Xiao S."/>
        </authorList>
    </citation>
    <scope>NUCLEOTIDE SEQUENCE [LARGE SCALE GENOMIC DNA]</scope>
    <source>
        <strain evidence="1">UMSG2</strain>
    </source>
</reference>
<evidence type="ECO:0000313" key="1">
    <source>
        <dbReference type="EMBL" id="RKF55739.1"/>
    </source>
</evidence>
<dbReference type="Proteomes" id="UP000286134">
    <property type="component" value="Unassembled WGS sequence"/>
</dbReference>
<dbReference type="OrthoDB" id="3553226at2759"/>
<name>A0A420HE93_9PEZI</name>
<organism evidence="1 2">
    <name type="scientific">Erysiphe neolycopersici</name>
    <dbReference type="NCBI Taxonomy" id="212602"/>
    <lineage>
        <taxon>Eukaryota</taxon>
        <taxon>Fungi</taxon>
        <taxon>Dikarya</taxon>
        <taxon>Ascomycota</taxon>
        <taxon>Pezizomycotina</taxon>
        <taxon>Leotiomycetes</taxon>
        <taxon>Erysiphales</taxon>
        <taxon>Erysiphaceae</taxon>
        <taxon>Erysiphe</taxon>
    </lineage>
</organism>
<accession>A0A420HE93</accession>
<dbReference type="EMBL" id="MCFK01008760">
    <property type="protein sequence ID" value="RKF55739.1"/>
    <property type="molecule type" value="Genomic_DNA"/>
</dbReference>
<proteinExistence type="predicted"/>